<evidence type="ECO:0000256" key="4">
    <source>
        <dbReference type="ARBA" id="ARBA00023284"/>
    </source>
</evidence>
<feature type="domain" description="Thioredoxin" evidence="5">
    <location>
        <begin position="1"/>
        <end position="136"/>
    </location>
</feature>
<evidence type="ECO:0000313" key="7">
    <source>
        <dbReference type="Proteomes" id="UP000664044"/>
    </source>
</evidence>
<reference evidence="6 7" key="1">
    <citation type="submission" date="2021-03" db="EMBL/GenBank/DDBJ databases">
        <title>Muricauda lutimaris sp. nov. and Muricauda ruestringensis sp. nov, two marine members of the Flavobacteriaceae isolated from deep sea sediments of Western Pacific.</title>
        <authorList>
            <person name="Zhao S."/>
            <person name="Liu R."/>
        </authorList>
    </citation>
    <scope>NUCLEOTIDE SEQUENCE [LARGE SCALE GENOMIC DNA]</scope>
    <source>
        <strain evidence="6 7">BC31-1-A7</strain>
    </source>
</reference>
<keyword evidence="2" id="KW-0201">Cytochrome c-type biogenesis</keyword>
<proteinExistence type="predicted"/>
<keyword evidence="7" id="KW-1185">Reference proteome</keyword>
<evidence type="ECO:0000256" key="1">
    <source>
        <dbReference type="ARBA" id="ARBA00004196"/>
    </source>
</evidence>
<protein>
    <submittedName>
        <fullName evidence="6">TlpA family protein disulfide reductase</fullName>
    </submittedName>
</protein>
<dbReference type="InterPro" id="IPR036249">
    <property type="entry name" value="Thioredoxin-like_sf"/>
</dbReference>
<dbReference type="Gene3D" id="3.40.30.10">
    <property type="entry name" value="Glutaredoxin"/>
    <property type="match status" value="1"/>
</dbReference>
<name>A0ABS3G3B8_9FLAO</name>
<keyword evidence="3" id="KW-1015">Disulfide bond</keyword>
<evidence type="ECO:0000256" key="2">
    <source>
        <dbReference type="ARBA" id="ARBA00022748"/>
    </source>
</evidence>
<comment type="subcellular location">
    <subcellularLocation>
        <location evidence="1">Cell envelope</location>
    </subcellularLocation>
</comment>
<evidence type="ECO:0000313" key="6">
    <source>
        <dbReference type="EMBL" id="MBO0353544.1"/>
    </source>
</evidence>
<dbReference type="PROSITE" id="PS51352">
    <property type="entry name" value="THIOREDOXIN_2"/>
    <property type="match status" value="1"/>
</dbReference>
<organism evidence="6 7">
    <name type="scientific">Flagellimonas aurea</name>
    <dbReference type="NCBI Taxonomy" id="2915619"/>
    <lineage>
        <taxon>Bacteria</taxon>
        <taxon>Pseudomonadati</taxon>
        <taxon>Bacteroidota</taxon>
        <taxon>Flavobacteriia</taxon>
        <taxon>Flavobacteriales</taxon>
        <taxon>Flavobacteriaceae</taxon>
        <taxon>Flagellimonas</taxon>
    </lineage>
</organism>
<comment type="caution">
    <text evidence="6">The sequence shown here is derived from an EMBL/GenBank/DDBJ whole genome shotgun (WGS) entry which is preliminary data.</text>
</comment>
<dbReference type="InterPro" id="IPR050553">
    <property type="entry name" value="Thioredoxin_ResA/DsbE_sf"/>
</dbReference>
<dbReference type="PANTHER" id="PTHR42852">
    <property type="entry name" value="THIOL:DISULFIDE INTERCHANGE PROTEIN DSBE"/>
    <property type="match status" value="1"/>
</dbReference>
<sequence length="417" mass="48345">MVNLVNFPEESAKISDFKGKAIILDYWFAGCKPCIASWPKLVKLQQKYGDKIQIVLVNHMQDEATVQQFIDNWEKNSGTTFTIPSVTGDTTLYKVFPPSGYPSIVWIDPNGRFEAFTDGSGLNEENIRFFLDGNTKSMTGKKMVSEFQKLDVSRSLPDLLGVDWGDASQLQCYSTISSYSPKSRGMRIVANGTILPNMSILNLIRYAYAIHEPRPKAGVANYPRLPANRYILLAKDTMRFQDRVNGKMYLPNLYTYRLIFKEPRTFKQVKKKMQEDIQNFFNLDIRWEKQKRKCLVLKAGDTTLITDFKGGGEKVFQYNEGSPNETYKIENFTPTRFLAYLESKQLSSPYPLLDKTGFRGLLDIEYPSYFIDNYNRYDELDEYLYKRYKMRFVLEEREIEVLVIRNAENLTPEEGDE</sequence>
<dbReference type="PANTHER" id="PTHR42852:SF6">
    <property type="entry name" value="THIOL:DISULFIDE INTERCHANGE PROTEIN DSBE"/>
    <property type="match status" value="1"/>
</dbReference>
<keyword evidence="4" id="KW-0676">Redox-active center</keyword>
<dbReference type="CDD" id="cd02966">
    <property type="entry name" value="TlpA_like_family"/>
    <property type="match status" value="1"/>
</dbReference>
<evidence type="ECO:0000256" key="3">
    <source>
        <dbReference type="ARBA" id="ARBA00023157"/>
    </source>
</evidence>
<dbReference type="EMBL" id="JAFLNL010000003">
    <property type="protein sequence ID" value="MBO0353544.1"/>
    <property type="molecule type" value="Genomic_DNA"/>
</dbReference>
<dbReference type="InterPro" id="IPR012336">
    <property type="entry name" value="Thioredoxin-like_fold"/>
</dbReference>
<dbReference type="InterPro" id="IPR013766">
    <property type="entry name" value="Thioredoxin_domain"/>
</dbReference>
<gene>
    <name evidence="6" type="ORF">J0656_05895</name>
</gene>
<accession>A0ABS3G3B8</accession>
<dbReference type="Proteomes" id="UP000664044">
    <property type="component" value="Unassembled WGS sequence"/>
</dbReference>
<evidence type="ECO:0000259" key="5">
    <source>
        <dbReference type="PROSITE" id="PS51352"/>
    </source>
</evidence>
<dbReference type="Pfam" id="PF13905">
    <property type="entry name" value="Thioredoxin_8"/>
    <property type="match status" value="1"/>
</dbReference>
<dbReference type="SUPFAM" id="SSF52833">
    <property type="entry name" value="Thioredoxin-like"/>
    <property type="match status" value="1"/>
</dbReference>